<dbReference type="NCBIfam" id="NF001222">
    <property type="entry name" value="PRK00199.1"/>
    <property type="match status" value="1"/>
</dbReference>
<gene>
    <name evidence="6" type="primary">ihfB</name>
    <name evidence="5" type="ORF">CYJ96_10410</name>
    <name evidence="6" type="ORF">NCTC10465_01581</name>
    <name evidence="4" type="ORF">NP7_03420</name>
</gene>
<evidence type="ECO:0000313" key="9">
    <source>
        <dbReference type="Proteomes" id="UP000255230"/>
    </source>
</evidence>
<proteinExistence type="inferred from homology"/>
<reference evidence="4" key="3">
    <citation type="journal article" date="2018" name="Genome Announc.">
        <title>Complete Genome Sequences of Three Moraxella osloensis Strains Isolated from Human Skin.</title>
        <authorList>
            <person name="Lim J.Y."/>
            <person name="Hwang I."/>
            <person name="Ganzorig M."/>
            <person name="Huang S.L."/>
            <person name="Cho G.S."/>
            <person name="Franz C.M.A.P."/>
            <person name="Lee K."/>
        </authorList>
    </citation>
    <scope>NUCLEOTIDE SEQUENCE</scope>
    <source>
        <strain evidence="4">NP7</strain>
    </source>
</reference>
<protein>
    <submittedName>
        <fullName evidence="5">Integration host factor subunit beta</fullName>
    </submittedName>
</protein>
<dbReference type="PANTHER" id="PTHR33175">
    <property type="entry name" value="DNA-BINDING PROTEIN HU"/>
    <property type="match status" value="1"/>
</dbReference>
<dbReference type="Gene3D" id="4.10.520.10">
    <property type="entry name" value="IHF-like DNA-binding proteins"/>
    <property type="match status" value="1"/>
</dbReference>
<evidence type="ECO:0000256" key="3">
    <source>
        <dbReference type="RuleBase" id="RU003939"/>
    </source>
</evidence>
<dbReference type="PRINTS" id="PR01727">
    <property type="entry name" value="DNABINDINGHU"/>
</dbReference>
<dbReference type="KEGG" id="mos:AXE82_10270"/>
<sequence length="98" mass="11025">MEKVLNKSDLIARLSSECENIPEKTIEDATKQIIDLMVDTLSQNGRVEVRGFGSFSLHHREPRVARNPKTGEKVTVKATAIPHFKPGKALREAVNHHR</sequence>
<name>A0A0X8K7R1_FAUOS</name>
<reference evidence="4" key="4">
    <citation type="journal article" date="2018" name="Misainmurhag Hoiji">
        <title>Complete genome sequence of multidrug-resistant Moraxella osloensis NP7 with multiple plasmids isolated from human skin.</title>
        <authorList>
            <person name="Ganzorig M."/>
            <person name="Lim J.Y."/>
            <person name="Hwang I."/>
            <person name="Lee K."/>
        </authorList>
    </citation>
    <scope>NUCLEOTIDE SEQUENCE</scope>
    <source>
        <strain evidence="4">NP7</strain>
    </source>
</reference>
<dbReference type="GeneID" id="35778579"/>
<dbReference type="SUPFAM" id="SSF47729">
    <property type="entry name" value="IHF-like DNA-binding proteins"/>
    <property type="match status" value="1"/>
</dbReference>
<dbReference type="InterPro" id="IPR000119">
    <property type="entry name" value="Hist_DNA-bd"/>
</dbReference>
<dbReference type="EMBL" id="UGPY01000001">
    <property type="protein sequence ID" value="STY97790.1"/>
    <property type="molecule type" value="Genomic_DNA"/>
</dbReference>
<evidence type="ECO:0000313" key="6">
    <source>
        <dbReference type="EMBL" id="STY97790.1"/>
    </source>
</evidence>
<keyword evidence="2" id="KW-0238">DNA-binding</keyword>
<dbReference type="PANTHER" id="PTHR33175:SF5">
    <property type="entry name" value="INTEGRATION HOST FACTOR SUBUNIT BETA"/>
    <property type="match status" value="1"/>
</dbReference>
<dbReference type="STRING" id="34062.AXE82_10270"/>
<dbReference type="GO" id="GO:0003677">
    <property type="term" value="F:DNA binding"/>
    <property type="evidence" value="ECO:0007669"/>
    <property type="project" value="UniProtKB-KW"/>
</dbReference>
<dbReference type="EMBL" id="PKJS01000014">
    <property type="protein sequence ID" value="PKZ68075.1"/>
    <property type="molecule type" value="Genomic_DNA"/>
</dbReference>
<evidence type="ECO:0000313" key="8">
    <source>
        <dbReference type="Proteomes" id="UP000234914"/>
    </source>
</evidence>
<reference evidence="6 9" key="5">
    <citation type="submission" date="2018-06" db="EMBL/GenBank/DDBJ databases">
        <authorList>
            <consortium name="Pathogen Informatics"/>
            <person name="Doyle S."/>
        </authorList>
    </citation>
    <scope>NUCLEOTIDE SEQUENCE [LARGE SCALE GENOMIC DNA]</scope>
    <source>
        <strain evidence="6 9">NCTC10465</strain>
    </source>
</reference>
<reference evidence="7" key="1">
    <citation type="submission" date="2017-11" db="EMBL/GenBank/DDBJ databases">
        <title>Complete genome sequence of Moraxella osloensis NP7 isolated from human skin.</title>
        <authorList>
            <person name="Lee K."/>
            <person name="Lim J.Y."/>
            <person name="Hwang I."/>
        </authorList>
    </citation>
    <scope>NUCLEOTIDE SEQUENCE [LARGE SCALE GENOMIC DNA]</scope>
    <source>
        <strain evidence="7">NP7</strain>
    </source>
</reference>
<dbReference type="InterPro" id="IPR020816">
    <property type="entry name" value="Histone-like_DNA-bd_CS"/>
</dbReference>
<dbReference type="Proteomes" id="UP000234914">
    <property type="component" value="Unassembled WGS sequence"/>
</dbReference>
<dbReference type="RefSeq" id="WP_062334394.1">
    <property type="nucleotide sequence ID" value="NZ_CALTVS010000013.1"/>
</dbReference>
<dbReference type="Pfam" id="PF00216">
    <property type="entry name" value="Bac_DNA_binding"/>
    <property type="match status" value="1"/>
</dbReference>
<dbReference type="CDD" id="cd13836">
    <property type="entry name" value="IHF_B"/>
    <property type="match status" value="1"/>
</dbReference>
<accession>A0A0X8K7R1</accession>
<dbReference type="GO" id="GO:0005829">
    <property type="term" value="C:cytosol"/>
    <property type="evidence" value="ECO:0007669"/>
    <property type="project" value="TreeGrafter"/>
</dbReference>
<evidence type="ECO:0000256" key="2">
    <source>
        <dbReference type="ARBA" id="ARBA00023125"/>
    </source>
</evidence>
<dbReference type="AlphaFoldDB" id="A0A0X8K7R1"/>
<keyword evidence="9" id="KW-1185">Reference proteome</keyword>
<evidence type="ECO:0000256" key="1">
    <source>
        <dbReference type="ARBA" id="ARBA00010529"/>
    </source>
</evidence>
<evidence type="ECO:0000313" key="4">
    <source>
        <dbReference type="EMBL" id="ATR78393.1"/>
    </source>
</evidence>
<reference evidence="5 8" key="2">
    <citation type="submission" date="2017-12" db="EMBL/GenBank/DDBJ databases">
        <title>Phylogenetic diversity of female urinary microbiome.</title>
        <authorList>
            <person name="Thomas-White K."/>
            <person name="Wolfe A.J."/>
        </authorList>
    </citation>
    <scope>NUCLEOTIDE SEQUENCE [LARGE SCALE GENOMIC DNA]</scope>
    <source>
        <strain evidence="5 8">UMB0416</strain>
    </source>
</reference>
<evidence type="ECO:0000313" key="7">
    <source>
        <dbReference type="Proteomes" id="UP000229340"/>
    </source>
</evidence>
<comment type="similarity">
    <text evidence="1 3">Belongs to the bacterial histone-like protein family.</text>
</comment>
<dbReference type="PROSITE" id="PS00045">
    <property type="entry name" value="HISTONE_LIKE"/>
    <property type="match status" value="1"/>
</dbReference>
<organism evidence="5 8">
    <name type="scientific">Faucicola osloensis</name>
    <name type="common">Moraxella osloensis</name>
    <dbReference type="NCBI Taxonomy" id="34062"/>
    <lineage>
        <taxon>Bacteria</taxon>
        <taxon>Pseudomonadati</taxon>
        <taxon>Pseudomonadota</taxon>
        <taxon>Gammaproteobacteria</taxon>
        <taxon>Moraxellales</taxon>
        <taxon>Moraxellaceae</taxon>
        <taxon>Faucicola</taxon>
    </lineage>
</organism>
<dbReference type="EMBL" id="CP024443">
    <property type="protein sequence ID" value="ATR78393.1"/>
    <property type="molecule type" value="Genomic_DNA"/>
</dbReference>
<dbReference type="SMART" id="SM00411">
    <property type="entry name" value="BHL"/>
    <property type="match status" value="1"/>
</dbReference>
<dbReference type="Proteomes" id="UP000229340">
    <property type="component" value="Chromosome"/>
</dbReference>
<dbReference type="GO" id="GO:0030527">
    <property type="term" value="F:structural constituent of chromatin"/>
    <property type="evidence" value="ECO:0007669"/>
    <property type="project" value="InterPro"/>
</dbReference>
<dbReference type="InterPro" id="IPR010992">
    <property type="entry name" value="IHF-like_DNA-bd_dom_sf"/>
</dbReference>
<evidence type="ECO:0000313" key="5">
    <source>
        <dbReference type="EMBL" id="PKZ68075.1"/>
    </source>
</evidence>
<dbReference type="Proteomes" id="UP000255230">
    <property type="component" value="Unassembled WGS sequence"/>
</dbReference>